<name>A0A2V1ZVH3_PSYIM</name>
<accession>A0A2V1ZVH3</accession>
<dbReference type="EMBL" id="QGGM01000011">
    <property type="protein sequence ID" value="PWK09527.1"/>
    <property type="molecule type" value="Genomic_DNA"/>
</dbReference>
<dbReference type="Proteomes" id="UP000245655">
    <property type="component" value="Unassembled WGS sequence"/>
</dbReference>
<evidence type="ECO:0000313" key="2">
    <source>
        <dbReference type="Proteomes" id="UP000245655"/>
    </source>
</evidence>
<gene>
    <name evidence="1" type="ORF">C8D84_11163</name>
</gene>
<reference evidence="1 2" key="1">
    <citation type="submission" date="2018-05" db="EMBL/GenBank/DDBJ databases">
        <title>Genomic Encyclopedia of Type Strains, Phase IV (KMG-IV): sequencing the most valuable type-strain genomes for metagenomic binning, comparative biology and taxonomic classification.</title>
        <authorList>
            <person name="Goeker M."/>
        </authorList>
    </citation>
    <scope>NUCLEOTIDE SEQUENCE [LARGE SCALE GENOMIC DNA]</scope>
    <source>
        <strain evidence="1 2">DSM 7229</strain>
    </source>
</reference>
<evidence type="ECO:0000313" key="1">
    <source>
        <dbReference type="EMBL" id="PWK09527.1"/>
    </source>
</evidence>
<organism evidence="1 2">
    <name type="scientific">Psychrobacter immobilis</name>
    <dbReference type="NCBI Taxonomy" id="498"/>
    <lineage>
        <taxon>Bacteria</taxon>
        <taxon>Pseudomonadati</taxon>
        <taxon>Pseudomonadota</taxon>
        <taxon>Gammaproteobacteria</taxon>
        <taxon>Moraxellales</taxon>
        <taxon>Moraxellaceae</taxon>
        <taxon>Psychrobacter</taxon>
    </lineage>
</organism>
<comment type="caution">
    <text evidence="1">The sequence shown here is derived from an EMBL/GenBank/DDBJ whole genome shotgun (WGS) entry which is preliminary data.</text>
</comment>
<sequence length="53" mass="6113">MRGTLTPTNLFFAINVYKLDRRHKSQSKNSLIGNEILPTRTELQISNIILKNN</sequence>
<protein>
    <submittedName>
        <fullName evidence="1">Uncharacterized protein</fullName>
    </submittedName>
</protein>
<keyword evidence="2" id="KW-1185">Reference proteome</keyword>
<proteinExistence type="predicted"/>
<dbReference type="AlphaFoldDB" id="A0A2V1ZVH3"/>